<dbReference type="InterPro" id="IPR011010">
    <property type="entry name" value="DNA_brk_join_enz"/>
</dbReference>
<feature type="domain" description="Tyr recombinase" evidence="5">
    <location>
        <begin position="127"/>
        <end position="322"/>
    </location>
</feature>
<dbReference type="Proteomes" id="UP000198131">
    <property type="component" value="Unassembled WGS sequence"/>
</dbReference>
<evidence type="ECO:0000256" key="2">
    <source>
        <dbReference type="ARBA" id="ARBA00023125"/>
    </source>
</evidence>
<dbReference type="EMBL" id="FYEW01000004">
    <property type="protein sequence ID" value="SNC77615.1"/>
    <property type="molecule type" value="Genomic_DNA"/>
</dbReference>
<dbReference type="PANTHER" id="PTHR34605">
    <property type="entry name" value="PHAGE_INTEGRASE DOMAIN-CONTAINING PROTEIN"/>
    <property type="match status" value="1"/>
</dbReference>
<evidence type="ECO:0000313" key="8">
    <source>
        <dbReference type="Proteomes" id="UP000198131"/>
    </source>
</evidence>
<dbReference type="InterPro" id="IPR013762">
    <property type="entry name" value="Integrase-like_cat_sf"/>
</dbReference>
<dbReference type="InterPro" id="IPR052925">
    <property type="entry name" value="Phage_Integrase-like_Recomb"/>
</dbReference>
<proteinExistence type="predicted"/>
<dbReference type="InterPro" id="IPR044068">
    <property type="entry name" value="CB"/>
</dbReference>
<evidence type="ECO:0000313" key="7">
    <source>
        <dbReference type="EMBL" id="SNC77615.1"/>
    </source>
</evidence>
<evidence type="ECO:0000256" key="3">
    <source>
        <dbReference type="ARBA" id="ARBA00023172"/>
    </source>
</evidence>
<evidence type="ECO:0000256" key="1">
    <source>
        <dbReference type="ARBA" id="ARBA00022908"/>
    </source>
</evidence>
<dbReference type="GO" id="GO:0015074">
    <property type="term" value="P:DNA integration"/>
    <property type="evidence" value="ECO:0007669"/>
    <property type="project" value="UniProtKB-KW"/>
</dbReference>
<protein>
    <submittedName>
        <fullName evidence="7">Site-specific recombinase XerD</fullName>
    </submittedName>
</protein>
<dbReference type="Pfam" id="PF02899">
    <property type="entry name" value="Phage_int_SAM_1"/>
    <property type="match status" value="1"/>
</dbReference>
<dbReference type="InterPro" id="IPR002104">
    <property type="entry name" value="Integrase_catalytic"/>
</dbReference>
<evidence type="ECO:0000256" key="4">
    <source>
        <dbReference type="PROSITE-ProRule" id="PRU01248"/>
    </source>
</evidence>
<evidence type="ECO:0000259" key="6">
    <source>
        <dbReference type="PROSITE" id="PS51900"/>
    </source>
</evidence>
<evidence type="ECO:0000259" key="5">
    <source>
        <dbReference type="PROSITE" id="PS51898"/>
    </source>
</evidence>
<dbReference type="Gene3D" id="1.10.150.130">
    <property type="match status" value="1"/>
</dbReference>
<dbReference type="Pfam" id="PF00589">
    <property type="entry name" value="Phage_integrase"/>
    <property type="match status" value="1"/>
</dbReference>
<accession>A0A212UHA2</accession>
<organism evidence="7 8">
    <name type="scientific">Hymenobacter gelipurpurascens</name>
    <dbReference type="NCBI Taxonomy" id="89968"/>
    <lineage>
        <taxon>Bacteria</taxon>
        <taxon>Pseudomonadati</taxon>
        <taxon>Bacteroidota</taxon>
        <taxon>Cytophagia</taxon>
        <taxon>Cytophagales</taxon>
        <taxon>Hymenobacteraceae</taxon>
        <taxon>Hymenobacter</taxon>
    </lineage>
</organism>
<keyword evidence="8" id="KW-1185">Reference proteome</keyword>
<dbReference type="Gene3D" id="1.10.443.10">
    <property type="entry name" value="Intergrase catalytic core"/>
    <property type="match status" value="1"/>
</dbReference>
<dbReference type="GO" id="GO:0006310">
    <property type="term" value="P:DNA recombination"/>
    <property type="evidence" value="ECO:0007669"/>
    <property type="project" value="UniProtKB-KW"/>
</dbReference>
<dbReference type="PANTHER" id="PTHR34605:SF3">
    <property type="entry name" value="P CELL-TYPE AGGLUTINATION PROTEIN MAP4-LIKE-RELATED"/>
    <property type="match status" value="1"/>
</dbReference>
<dbReference type="GO" id="GO:0003677">
    <property type="term" value="F:DNA binding"/>
    <property type="evidence" value="ECO:0007669"/>
    <property type="project" value="UniProtKB-UniRule"/>
</dbReference>
<name>A0A212UHA2_9BACT</name>
<dbReference type="SUPFAM" id="SSF47823">
    <property type="entry name" value="lambda integrase-like, N-terminal domain"/>
    <property type="match status" value="1"/>
</dbReference>
<dbReference type="RefSeq" id="WP_088845602.1">
    <property type="nucleotide sequence ID" value="NZ_FYEW01000004.1"/>
</dbReference>
<keyword evidence="1" id="KW-0229">DNA integration</keyword>
<dbReference type="SUPFAM" id="SSF56349">
    <property type="entry name" value="DNA breaking-rejoining enzymes"/>
    <property type="match status" value="1"/>
</dbReference>
<keyword evidence="2 4" id="KW-0238">DNA-binding</keyword>
<dbReference type="InterPro" id="IPR010998">
    <property type="entry name" value="Integrase_recombinase_N"/>
</dbReference>
<keyword evidence="3" id="KW-0233">DNA recombination</keyword>
<feature type="domain" description="Core-binding (CB)" evidence="6">
    <location>
        <begin position="19"/>
        <end position="101"/>
    </location>
</feature>
<sequence length="326" mass="35975">MENESSLPVLVPTRNHALVELPFSVSRYVEAGLQGAQNTKRGYAADLRSFEDYCQHHQVTYLPAEVTTVAGYVSQMADRGMKLATIRRHVAAIAKLHQLAGQPSPTGHEALQIVLDGIARILGKRQQQAPAFTVAELKQAVRAMDITTPTGLRDRALLLLGFAGAFRRSELVALQVEDLELTHHALVIHLRRSKTNQYGQEEDKAVFYAPNADFCPVRAVQEWTACLGRTTGPLFTRMHRGSKSRAAQPGTAPLSDQSVNDLVQRHLGPLYSAHSLRASFVTVAVEAGQSNKAIKNQTKQKTDAMIERYARLDDVKRFNAAQYLGL</sequence>
<dbReference type="AlphaFoldDB" id="A0A212UHA2"/>
<dbReference type="PROSITE" id="PS51898">
    <property type="entry name" value="TYR_RECOMBINASE"/>
    <property type="match status" value="1"/>
</dbReference>
<dbReference type="CDD" id="cd00799">
    <property type="entry name" value="INT_Cre_C"/>
    <property type="match status" value="1"/>
</dbReference>
<dbReference type="PROSITE" id="PS51900">
    <property type="entry name" value="CB"/>
    <property type="match status" value="1"/>
</dbReference>
<dbReference type="OrthoDB" id="9815875at2"/>
<dbReference type="InterPro" id="IPR004107">
    <property type="entry name" value="Integrase_SAM-like_N"/>
</dbReference>
<gene>
    <name evidence="7" type="ORF">SAMN06265337_4211</name>
</gene>
<reference evidence="8" key="1">
    <citation type="submission" date="2017-06" db="EMBL/GenBank/DDBJ databases">
        <authorList>
            <person name="Varghese N."/>
            <person name="Submissions S."/>
        </authorList>
    </citation>
    <scope>NUCLEOTIDE SEQUENCE [LARGE SCALE GENOMIC DNA]</scope>
    <source>
        <strain evidence="8">DSM 11116</strain>
    </source>
</reference>